<organism evidence="4">
    <name type="scientific">marine sediment metagenome</name>
    <dbReference type="NCBI Taxonomy" id="412755"/>
    <lineage>
        <taxon>unclassified sequences</taxon>
        <taxon>metagenomes</taxon>
        <taxon>ecological metagenomes</taxon>
    </lineage>
</organism>
<comment type="caution">
    <text evidence="4">The sequence shown here is derived from an EMBL/GenBank/DDBJ whole genome shotgun (WGS) entry which is preliminary data.</text>
</comment>
<dbReference type="AlphaFoldDB" id="X1TU69"/>
<gene>
    <name evidence="4" type="ORF">S12H4_47229</name>
</gene>
<evidence type="ECO:0000256" key="1">
    <source>
        <dbReference type="ARBA" id="ARBA00022801"/>
    </source>
</evidence>
<dbReference type="Pfam" id="PF02156">
    <property type="entry name" value="Glyco_hydro_26"/>
    <property type="match status" value="1"/>
</dbReference>
<name>X1TU69_9ZZZZ</name>
<protein>
    <recommendedName>
        <fullName evidence="3">GH26 domain-containing protein</fullName>
    </recommendedName>
</protein>
<evidence type="ECO:0000313" key="4">
    <source>
        <dbReference type="EMBL" id="GAJ08893.1"/>
    </source>
</evidence>
<dbReference type="PROSITE" id="PS51764">
    <property type="entry name" value="GH26"/>
    <property type="match status" value="1"/>
</dbReference>
<keyword evidence="2" id="KW-0326">Glycosidase</keyword>
<dbReference type="InterPro" id="IPR022790">
    <property type="entry name" value="GH26_dom"/>
</dbReference>
<evidence type="ECO:0000259" key="3">
    <source>
        <dbReference type="PROSITE" id="PS51764"/>
    </source>
</evidence>
<reference evidence="4" key="1">
    <citation type="journal article" date="2014" name="Front. Microbiol.">
        <title>High frequency of phylogenetically diverse reductive dehalogenase-homologous genes in deep subseafloor sedimentary metagenomes.</title>
        <authorList>
            <person name="Kawai M."/>
            <person name="Futagami T."/>
            <person name="Toyoda A."/>
            <person name="Takaki Y."/>
            <person name="Nishi S."/>
            <person name="Hori S."/>
            <person name="Arai W."/>
            <person name="Tsubouchi T."/>
            <person name="Morono Y."/>
            <person name="Uchiyama I."/>
            <person name="Ito T."/>
            <person name="Fujiyama A."/>
            <person name="Inagaki F."/>
            <person name="Takami H."/>
        </authorList>
    </citation>
    <scope>NUCLEOTIDE SEQUENCE</scope>
    <source>
        <strain evidence="4">Expedition CK06-06</strain>
    </source>
</reference>
<dbReference type="EMBL" id="BARW01029386">
    <property type="protein sequence ID" value="GAJ08893.1"/>
    <property type="molecule type" value="Genomic_DNA"/>
</dbReference>
<evidence type="ECO:0000256" key="2">
    <source>
        <dbReference type="ARBA" id="ARBA00023295"/>
    </source>
</evidence>
<dbReference type="GO" id="GO:0004553">
    <property type="term" value="F:hydrolase activity, hydrolyzing O-glycosyl compounds"/>
    <property type="evidence" value="ECO:0007669"/>
    <property type="project" value="InterPro"/>
</dbReference>
<feature type="domain" description="GH26" evidence="3">
    <location>
        <begin position="1"/>
        <end position="88"/>
    </location>
</feature>
<feature type="non-terminal residue" evidence="4">
    <location>
        <position position="1"/>
    </location>
</feature>
<sequence>EFVDMIGCDIYPKKDTGVVYTQHIYNQIVEIAGEKPVGIGECSILPSPEILEQQPLWTWFLAWGGMIFRNEKEDIINLYKNPKIKTFDTEK</sequence>
<keyword evidence="1" id="KW-0378">Hydrolase</keyword>
<proteinExistence type="predicted"/>
<accession>X1TU69</accession>
<dbReference type="Gene3D" id="3.20.20.80">
    <property type="entry name" value="Glycosidases"/>
    <property type="match status" value="1"/>
</dbReference>